<feature type="compositionally biased region" description="Low complexity" evidence="1">
    <location>
        <begin position="541"/>
        <end position="553"/>
    </location>
</feature>
<feature type="compositionally biased region" description="Basic and acidic residues" evidence="1">
    <location>
        <begin position="793"/>
        <end position="803"/>
    </location>
</feature>
<dbReference type="AlphaFoldDB" id="A0A165HYC5"/>
<name>A0A165HYC5_XYLHT</name>
<feature type="compositionally biased region" description="Basic and acidic residues" evidence="1">
    <location>
        <begin position="852"/>
        <end position="867"/>
    </location>
</feature>
<feature type="compositionally biased region" description="Basic and acidic residues" evidence="1">
    <location>
        <begin position="669"/>
        <end position="685"/>
    </location>
</feature>
<feature type="compositionally biased region" description="Low complexity" evidence="1">
    <location>
        <begin position="287"/>
        <end position="303"/>
    </location>
</feature>
<proteinExistence type="predicted"/>
<keyword evidence="3" id="KW-1185">Reference proteome</keyword>
<feature type="compositionally biased region" description="Basic and acidic residues" evidence="1">
    <location>
        <begin position="889"/>
        <end position="900"/>
    </location>
</feature>
<feature type="compositionally biased region" description="Polar residues" evidence="1">
    <location>
        <begin position="395"/>
        <end position="409"/>
    </location>
</feature>
<evidence type="ECO:0000313" key="3">
    <source>
        <dbReference type="Proteomes" id="UP000076632"/>
    </source>
</evidence>
<feature type="region of interest" description="Disordered" evidence="1">
    <location>
        <begin position="387"/>
        <end position="938"/>
    </location>
</feature>
<dbReference type="Proteomes" id="UP000076632">
    <property type="component" value="Unassembled WGS sequence"/>
</dbReference>
<feature type="compositionally biased region" description="Basic and acidic residues" evidence="1">
    <location>
        <begin position="46"/>
        <end position="58"/>
    </location>
</feature>
<dbReference type="InParanoid" id="A0A165HYC5"/>
<protein>
    <submittedName>
        <fullName evidence="2">Uncharacterized protein</fullName>
    </submittedName>
</protein>
<evidence type="ECO:0000256" key="1">
    <source>
        <dbReference type="SAM" id="MobiDB-lite"/>
    </source>
</evidence>
<dbReference type="PANTHER" id="PTHR39606">
    <property type="entry name" value="SURFACE PROTEIN, PUTATIVE-RELATED"/>
    <property type="match status" value="1"/>
</dbReference>
<feature type="compositionally biased region" description="Polar residues" evidence="1">
    <location>
        <begin position="96"/>
        <end position="107"/>
    </location>
</feature>
<organism evidence="2 3">
    <name type="scientific">Xylona heveae (strain CBS 132557 / TC161)</name>
    <dbReference type="NCBI Taxonomy" id="1328760"/>
    <lineage>
        <taxon>Eukaryota</taxon>
        <taxon>Fungi</taxon>
        <taxon>Dikarya</taxon>
        <taxon>Ascomycota</taxon>
        <taxon>Pezizomycotina</taxon>
        <taxon>Xylonomycetes</taxon>
        <taxon>Xylonales</taxon>
        <taxon>Xylonaceae</taxon>
        <taxon>Xylona</taxon>
    </lineage>
</organism>
<dbReference type="PANTHER" id="PTHR39606:SF1">
    <property type="entry name" value="CELL SURFACE PROTEIN"/>
    <property type="match status" value="1"/>
</dbReference>
<feature type="region of interest" description="Disordered" evidence="1">
    <location>
        <begin position="1"/>
        <end position="370"/>
    </location>
</feature>
<feature type="compositionally biased region" description="Basic and acidic residues" evidence="1">
    <location>
        <begin position="515"/>
        <end position="540"/>
    </location>
</feature>
<feature type="compositionally biased region" description="Low complexity" evidence="1">
    <location>
        <begin position="170"/>
        <end position="183"/>
    </location>
</feature>
<dbReference type="OMA" id="QSEDHGT"/>
<feature type="compositionally biased region" description="Polar residues" evidence="1">
    <location>
        <begin position="133"/>
        <end position="156"/>
    </location>
</feature>
<dbReference type="GeneID" id="28896031"/>
<feature type="compositionally biased region" description="Polar residues" evidence="1">
    <location>
        <begin position="253"/>
        <end position="264"/>
    </location>
</feature>
<feature type="compositionally biased region" description="Basic and acidic residues" evidence="1">
    <location>
        <begin position="629"/>
        <end position="652"/>
    </location>
</feature>
<reference evidence="2 3" key="1">
    <citation type="journal article" date="2016" name="Fungal Biol.">
        <title>The genome of Xylona heveae provides a window into fungal endophytism.</title>
        <authorList>
            <person name="Gazis R."/>
            <person name="Kuo A."/>
            <person name="Riley R."/>
            <person name="LaButti K."/>
            <person name="Lipzen A."/>
            <person name="Lin J."/>
            <person name="Amirebrahimi M."/>
            <person name="Hesse C.N."/>
            <person name="Spatafora J.W."/>
            <person name="Henrissat B."/>
            <person name="Hainaut M."/>
            <person name="Grigoriev I.V."/>
            <person name="Hibbett D.S."/>
        </authorList>
    </citation>
    <scope>NUCLEOTIDE SEQUENCE [LARGE SCALE GENOMIC DNA]</scope>
    <source>
        <strain evidence="2 3">TC161</strain>
    </source>
</reference>
<sequence length="938" mass="98117">METLRNIINPGKDKDDEIMYGSGTKATVSHIERAPQTTTTPPQRPAEADQRTEADRPLETATGPRSSDVENKAVSDVGSGRNVPPQTRPEPRDSTTDQGNSFASRPATQRMLPDDDASTASIKSGIAGRPPRSTLTGSAATGSNLTADTNQPSKTIGTEGRGTERAFPLSGSTTNEPTSTTDTAQRDQSHKEHKERNAGSGGGILSFLYRHEHGGHGHRFEGDPCGPETAKQSEGLFAPGPHATDTANRLDPQLSSGQARQGTGVSEGAIPATESGQESKHHYGRDAAMAGAGAAAAGGAYKAGHQDPSTTTGPASKTIGPHVSNIANVADPRVQPDPAKMKGEHTSAGVTPGSESKETHPHEKEQGGHHFGRDAALVGTGAAVAGGTYEAGHQDPSTTTGPASNTIGPHSSDVANVADPRVQPDPAKMKGEYAGGPKGPHAYAGNEGATTAAGDTYRAGDADPSMTTGPASKTHGRHSSNWANILDPRVLPDPQKMKGKNAGANEENPYSRTPVDSRVDYDNKAAQRNEPGETHHDRDAAAVGGAAAGATAAHEFSKHDAEKAEKQRLKDKEKYEKQMAKEEKHREKELQKAHKHDAEKTQKHMTKEEKHHEPEEEKHGRRRSILGFFKRDKTDDELKQEEAERKEHERTGAEVAGAAGVTTGAGMAAREHEQNEGRNRLHKEPPTGYTTQEKRTSPNEADQQTTPATGASQTATATATGPGAGAAASKASGATGSEGAEQEGIVKEPYTGLPMNVGKYGTTGTGGTDAGNVAGAERTTDARQFGAEPSAKPAEEKREDKIVTEPYTGLPMNIGKYGTTGAGGVDAGPFPGAERTEDVRALGVEPPAPQGEESREDKFVNEPHTERPMNVGKNGTTGAGGVDAGPFPRAERTEEERTENVRNLGVEAPSSTTGASGAAGTGSTSGAYRMPGAYETQD</sequence>
<feature type="compositionally biased region" description="Basic and acidic residues" evidence="1">
    <location>
        <begin position="555"/>
        <end position="619"/>
    </location>
</feature>
<feature type="compositionally biased region" description="Basic and acidic residues" evidence="1">
    <location>
        <begin position="355"/>
        <end position="370"/>
    </location>
</feature>
<dbReference type="RefSeq" id="XP_018189653.1">
    <property type="nucleotide sequence ID" value="XM_018330894.1"/>
</dbReference>
<feature type="compositionally biased region" description="Basic and acidic residues" evidence="1">
    <location>
        <begin position="184"/>
        <end position="197"/>
    </location>
</feature>
<feature type="compositionally biased region" description="Low complexity" evidence="1">
    <location>
        <begin position="910"/>
        <end position="927"/>
    </location>
</feature>
<dbReference type="EMBL" id="KV407456">
    <property type="protein sequence ID" value="KZF24098.1"/>
    <property type="molecule type" value="Genomic_DNA"/>
</dbReference>
<feature type="compositionally biased region" description="Low complexity" evidence="1">
    <location>
        <begin position="653"/>
        <end position="668"/>
    </location>
</feature>
<dbReference type="STRING" id="1328760.A0A165HYC5"/>
<dbReference type="OrthoDB" id="2590867at2759"/>
<evidence type="ECO:0000313" key="2">
    <source>
        <dbReference type="EMBL" id="KZF24098.1"/>
    </source>
</evidence>
<accession>A0A165HYC5</accession>
<feature type="compositionally biased region" description="Low complexity" evidence="1">
    <location>
        <begin position="703"/>
        <end position="743"/>
    </location>
</feature>
<gene>
    <name evidence="2" type="ORF">L228DRAFT_237060</name>
</gene>
<feature type="compositionally biased region" description="Basic and acidic residues" evidence="1">
    <location>
        <begin position="209"/>
        <end position="222"/>
    </location>
</feature>